<evidence type="ECO:0000313" key="8">
    <source>
        <dbReference type="Proteomes" id="UP000008810"/>
    </source>
</evidence>
<evidence type="ECO:0000313" key="6">
    <source>
        <dbReference type="EMBL" id="KQK05026.2"/>
    </source>
</evidence>
<dbReference type="GO" id="GO:0016020">
    <property type="term" value="C:membrane"/>
    <property type="evidence" value="ECO:0007669"/>
    <property type="project" value="UniProtKB-SubCell"/>
</dbReference>
<dbReference type="Gramene" id="KQK05026">
    <property type="protein sequence ID" value="KQK05026"/>
    <property type="gene ID" value="BRADI_2g17465v3"/>
</dbReference>
<accession>A0A0Q3QUA6</accession>
<proteinExistence type="inferred from homology"/>
<evidence type="ECO:0000256" key="3">
    <source>
        <dbReference type="ARBA" id="ARBA00022692"/>
    </source>
</evidence>
<gene>
    <name evidence="6" type="ORF">BRADI_2g17465v3</name>
</gene>
<dbReference type="GO" id="GO:0022857">
    <property type="term" value="F:transmembrane transporter activity"/>
    <property type="evidence" value="ECO:0007669"/>
    <property type="project" value="InterPro"/>
</dbReference>
<dbReference type="Gene3D" id="1.20.1250.20">
    <property type="entry name" value="MFS general substrate transporter like domains"/>
    <property type="match status" value="1"/>
</dbReference>
<comment type="similarity">
    <text evidence="2">Belongs to the major facilitator superfamily. Proton-dependent oligopeptide transporter (POT/PTR) (TC 2.A.17) family.</text>
</comment>
<keyword evidence="5" id="KW-0472">Membrane</keyword>
<reference evidence="7" key="3">
    <citation type="submission" date="2018-08" db="UniProtKB">
        <authorList>
            <consortium name="EnsemblPlants"/>
        </authorList>
    </citation>
    <scope>IDENTIFICATION</scope>
    <source>
        <strain evidence="7">cv. Bd21</strain>
    </source>
</reference>
<evidence type="ECO:0000256" key="2">
    <source>
        <dbReference type="ARBA" id="ARBA00005982"/>
    </source>
</evidence>
<reference evidence="6" key="2">
    <citation type="submission" date="2017-06" db="EMBL/GenBank/DDBJ databases">
        <title>WGS assembly of Brachypodium distachyon.</title>
        <authorList>
            <consortium name="The International Brachypodium Initiative"/>
            <person name="Lucas S."/>
            <person name="Harmon-Smith M."/>
            <person name="Lail K."/>
            <person name="Tice H."/>
            <person name="Grimwood J."/>
            <person name="Bruce D."/>
            <person name="Barry K."/>
            <person name="Shu S."/>
            <person name="Lindquist E."/>
            <person name="Wang M."/>
            <person name="Pitluck S."/>
            <person name="Vogel J.P."/>
            <person name="Garvin D.F."/>
            <person name="Mockler T.C."/>
            <person name="Schmutz J."/>
            <person name="Rokhsar D."/>
            <person name="Bevan M.W."/>
        </authorList>
    </citation>
    <scope>NUCLEOTIDE SEQUENCE</scope>
    <source>
        <strain evidence="6">Bd21</strain>
    </source>
</reference>
<evidence type="ECO:0000256" key="1">
    <source>
        <dbReference type="ARBA" id="ARBA00004141"/>
    </source>
</evidence>
<evidence type="ECO:0000256" key="4">
    <source>
        <dbReference type="ARBA" id="ARBA00022989"/>
    </source>
</evidence>
<dbReference type="InterPro" id="IPR000109">
    <property type="entry name" value="POT_fam"/>
</dbReference>
<dbReference type="OrthoDB" id="8904098at2759"/>
<dbReference type="InterPro" id="IPR036259">
    <property type="entry name" value="MFS_trans_sf"/>
</dbReference>
<dbReference type="PANTHER" id="PTHR11654">
    <property type="entry name" value="OLIGOPEPTIDE TRANSPORTER-RELATED"/>
    <property type="match status" value="1"/>
</dbReference>
<dbReference type="EnsemblPlants" id="KQK05026">
    <property type="protein sequence ID" value="KQK05026"/>
    <property type="gene ID" value="BRADI_2g17465v3"/>
</dbReference>
<evidence type="ECO:0000313" key="7">
    <source>
        <dbReference type="EnsemblPlants" id="KQK05026"/>
    </source>
</evidence>
<reference evidence="6 7" key="1">
    <citation type="journal article" date="2010" name="Nature">
        <title>Genome sequencing and analysis of the model grass Brachypodium distachyon.</title>
        <authorList>
            <consortium name="International Brachypodium Initiative"/>
        </authorList>
    </citation>
    <scope>NUCLEOTIDE SEQUENCE [LARGE SCALE GENOMIC DNA]</scope>
    <source>
        <strain evidence="6 7">Bd21</strain>
    </source>
</reference>
<sequence>MLTAGILELVRLHVIATRGFSIFRQVPQYFVISTGEVFTFVGQLEFFYDQAPDAMVRVGLWVADGGGLCRHRLGIRLGGGENRSDGGCLHLLRDRTQVERASLVHSG</sequence>
<keyword evidence="3" id="KW-0812">Transmembrane</keyword>
<dbReference type="InParanoid" id="A0A0Q3QUA6"/>
<dbReference type="Pfam" id="PF00854">
    <property type="entry name" value="PTR2"/>
    <property type="match status" value="1"/>
</dbReference>
<dbReference type="Proteomes" id="UP000008810">
    <property type="component" value="Chromosome 2"/>
</dbReference>
<evidence type="ECO:0000256" key="5">
    <source>
        <dbReference type="ARBA" id="ARBA00023136"/>
    </source>
</evidence>
<keyword evidence="4" id="KW-1133">Transmembrane helix</keyword>
<dbReference type="AlphaFoldDB" id="A0A0Q3QUA6"/>
<name>A0A0Q3QUA6_BRADI</name>
<dbReference type="EMBL" id="CM000881">
    <property type="protein sequence ID" value="KQK05026.2"/>
    <property type="molecule type" value="Genomic_DNA"/>
</dbReference>
<dbReference type="STRING" id="15368.A0A0Q3QUA6"/>
<protein>
    <submittedName>
        <fullName evidence="6 7">Uncharacterized protein</fullName>
    </submittedName>
</protein>
<organism evidence="6">
    <name type="scientific">Brachypodium distachyon</name>
    <name type="common">Purple false brome</name>
    <name type="synonym">Trachynia distachya</name>
    <dbReference type="NCBI Taxonomy" id="15368"/>
    <lineage>
        <taxon>Eukaryota</taxon>
        <taxon>Viridiplantae</taxon>
        <taxon>Streptophyta</taxon>
        <taxon>Embryophyta</taxon>
        <taxon>Tracheophyta</taxon>
        <taxon>Spermatophyta</taxon>
        <taxon>Magnoliopsida</taxon>
        <taxon>Liliopsida</taxon>
        <taxon>Poales</taxon>
        <taxon>Poaceae</taxon>
        <taxon>BOP clade</taxon>
        <taxon>Pooideae</taxon>
        <taxon>Stipodae</taxon>
        <taxon>Brachypodieae</taxon>
        <taxon>Brachypodium</taxon>
    </lineage>
</organism>
<comment type="subcellular location">
    <subcellularLocation>
        <location evidence="1">Membrane</location>
        <topology evidence="1">Multi-pass membrane protein</topology>
    </subcellularLocation>
</comment>
<keyword evidence="8" id="KW-1185">Reference proteome</keyword>